<accession>A0AAD9MQB6</accession>
<dbReference type="AlphaFoldDB" id="A0AAD9MQB6"/>
<gene>
    <name evidence="3" type="ORF">LSH36_2102g00000</name>
</gene>
<proteinExistence type="predicted"/>
<keyword evidence="4" id="KW-1185">Reference proteome</keyword>
<organism evidence="3 4">
    <name type="scientific">Paralvinella palmiformis</name>
    <dbReference type="NCBI Taxonomy" id="53620"/>
    <lineage>
        <taxon>Eukaryota</taxon>
        <taxon>Metazoa</taxon>
        <taxon>Spiralia</taxon>
        <taxon>Lophotrochozoa</taxon>
        <taxon>Annelida</taxon>
        <taxon>Polychaeta</taxon>
        <taxon>Sedentaria</taxon>
        <taxon>Canalipalpata</taxon>
        <taxon>Terebellida</taxon>
        <taxon>Terebelliformia</taxon>
        <taxon>Alvinellidae</taxon>
        <taxon>Paralvinella</taxon>
    </lineage>
</organism>
<dbReference type="EMBL" id="JAODUP010002091">
    <property type="protein sequence ID" value="KAK2139044.1"/>
    <property type="molecule type" value="Genomic_DNA"/>
</dbReference>
<keyword evidence="1" id="KW-0732">Signal</keyword>
<evidence type="ECO:0000256" key="1">
    <source>
        <dbReference type="SAM" id="SignalP"/>
    </source>
</evidence>
<protein>
    <recommendedName>
        <fullName evidence="2">F5/8 type C domain-containing protein</fullName>
    </recommendedName>
</protein>
<dbReference type="SUPFAM" id="SSF49785">
    <property type="entry name" value="Galactose-binding domain-like"/>
    <property type="match status" value="1"/>
</dbReference>
<name>A0AAD9MQB6_9ANNE</name>
<dbReference type="InterPro" id="IPR000421">
    <property type="entry name" value="FA58C"/>
</dbReference>
<feature type="chain" id="PRO_5042231007" description="F5/8 type C domain-containing protein" evidence="1">
    <location>
        <begin position="18"/>
        <end position="220"/>
    </location>
</feature>
<evidence type="ECO:0000259" key="2">
    <source>
        <dbReference type="Pfam" id="PF00754"/>
    </source>
</evidence>
<feature type="domain" description="F5/8 type C" evidence="2">
    <location>
        <begin position="97"/>
        <end position="201"/>
    </location>
</feature>
<dbReference type="Pfam" id="PF00754">
    <property type="entry name" value="F5_F8_type_C"/>
    <property type="match status" value="1"/>
</dbReference>
<comment type="caution">
    <text evidence="3">The sequence shown here is derived from an EMBL/GenBank/DDBJ whole genome shotgun (WGS) entry which is preliminary data.</text>
</comment>
<reference evidence="3" key="1">
    <citation type="journal article" date="2023" name="Mol. Biol. Evol.">
        <title>Third-Generation Sequencing Reveals the Adaptive Role of the Epigenome in Three Deep-Sea Polychaetes.</title>
        <authorList>
            <person name="Perez M."/>
            <person name="Aroh O."/>
            <person name="Sun Y."/>
            <person name="Lan Y."/>
            <person name="Juniper S.K."/>
            <person name="Young C.R."/>
            <person name="Angers B."/>
            <person name="Qian P.Y."/>
        </authorList>
    </citation>
    <scope>NUCLEOTIDE SEQUENCE</scope>
    <source>
        <strain evidence="3">P08H-3</strain>
    </source>
</reference>
<dbReference type="Proteomes" id="UP001208570">
    <property type="component" value="Unassembled WGS sequence"/>
</dbReference>
<dbReference type="InterPro" id="IPR008979">
    <property type="entry name" value="Galactose-bd-like_sf"/>
</dbReference>
<feature type="signal peptide" evidence="1">
    <location>
        <begin position="1"/>
        <end position="17"/>
    </location>
</feature>
<dbReference type="Gene3D" id="2.60.120.260">
    <property type="entry name" value="Galactose-binding domain-like"/>
    <property type="match status" value="1"/>
</dbReference>
<sequence length="220" mass="25224">MMLYLFCLLSLSMTVNESTLISQKVEFKDIDKAPDISSWIRPLRIVSVLEMCLLGCSKITECKYVLYDSPKCYLYNTSDGNALKINTLQPNSIVSCTASAAAKEHTCYNMFDGNLATFWMTDTNALNQWIRLEFAQYYEVHAVDLWSNIMTQGQCSRLTLSFRNNVIRVVDRECVTTNGLAYNRFEIGEVLSDYVNMTCIDRCLPKGWFVHYEMAVSVRL</sequence>
<evidence type="ECO:0000313" key="4">
    <source>
        <dbReference type="Proteomes" id="UP001208570"/>
    </source>
</evidence>
<evidence type="ECO:0000313" key="3">
    <source>
        <dbReference type="EMBL" id="KAK2139044.1"/>
    </source>
</evidence>